<comment type="similarity">
    <text evidence="1">Belongs to the UPF0047 family.</text>
</comment>
<evidence type="ECO:0000256" key="1">
    <source>
        <dbReference type="ARBA" id="ARBA00005534"/>
    </source>
</evidence>
<dbReference type="Gene3D" id="2.60.120.460">
    <property type="entry name" value="YjbQ-like"/>
    <property type="match status" value="1"/>
</dbReference>
<dbReference type="RefSeq" id="WP_163966161.1">
    <property type="nucleotide sequence ID" value="NZ_JAAGNX010000003.1"/>
</dbReference>
<keyword evidence="3" id="KW-1185">Reference proteome</keyword>
<evidence type="ECO:0000313" key="2">
    <source>
        <dbReference type="EMBL" id="NDV63112.1"/>
    </source>
</evidence>
<dbReference type="SUPFAM" id="SSF111038">
    <property type="entry name" value="YjbQ-like"/>
    <property type="match status" value="1"/>
</dbReference>
<reference evidence="2 3" key="1">
    <citation type="submission" date="2020-02" db="EMBL/GenBank/DDBJ databases">
        <title>Albibacoteraceae fam. nov., the first described family within the subdivision 4 Verrucomicrobia.</title>
        <authorList>
            <person name="Xi F."/>
        </authorList>
    </citation>
    <scope>NUCLEOTIDE SEQUENCE [LARGE SCALE GENOMIC DNA]</scope>
    <source>
        <strain evidence="2 3">CK1056</strain>
    </source>
</reference>
<dbReference type="EMBL" id="JAAGNX010000003">
    <property type="protein sequence ID" value="NDV63112.1"/>
    <property type="molecule type" value="Genomic_DNA"/>
</dbReference>
<dbReference type="PANTHER" id="PTHR30615:SF8">
    <property type="entry name" value="UPF0047 PROTEIN C4A8.02C"/>
    <property type="match status" value="1"/>
</dbReference>
<sequence>MEICQKTIQLRTTGKGTYELSSDLEAMLAESGLKDGMMTVFCCHTSCSLVIMENADPSARRDLEAWLERLVPEKDRLFTHTHEGPDDMPSHIKMALTRTSESIPFSGGKLALGTWQGCFLWEHRSAPHSRSLKMTLMGH</sequence>
<dbReference type="AlphaFoldDB" id="A0A6B2M489"/>
<organism evidence="2 3">
    <name type="scientific">Oceanipulchritudo coccoides</name>
    <dbReference type="NCBI Taxonomy" id="2706888"/>
    <lineage>
        <taxon>Bacteria</taxon>
        <taxon>Pseudomonadati</taxon>
        <taxon>Verrucomicrobiota</taxon>
        <taxon>Opitutia</taxon>
        <taxon>Puniceicoccales</taxon>
        <taxon>Oceanipulchritudinaceae</taxon>
        <taxon>Oceanipulchritudo</taxon>
    </lineage>
</organism>
<dbReference type="PIRSF" id="PIRSF004681">
    <property type="entry name" value="UCP004681"/>
    <property type="match status" value="1"/>
</dbReference>
<gene>
    <name evidence="2" type="ORF">G0Q06_11665</name>
</gene>
<dbReference type="NCBIfam" id="TIGR00149">
    <property type="entry name" value="TIGR00149_YjbQ"/>
    <property type="match status" value="1"/>
</dbReference>
<dbReference type="InterPro" id="IPR001602">
    <property type="entry name" value="UPF0047_YjbQ-like"/>
</dbReference>
<dbReference type="Pfam" id="PF01894">
    <property type="entry name" value="YjbQ"/>
    <property type="match status" value="1"/>
</dbReference>
<proteinExistence type="inferred from homology"/>
<name>A0A6B2M489_9BACT</name>
<dbReference type="Proteomes" id="UP000478417">
    <property type="component" value="Unassembled WGS sequence"/>
</dbReference>
<evidence type="ECO:0000313" key="3">
    <source>
        <dbReference type="Proteomes" id="UP000478417"/>
    </source>
</evidence>
<comment type="caution">
    <text evidence="2">The sequence shown here is derived from an EMBL/GenBank/DDBJ whole genome shotgun (WGS) entry which is preliminary data.</text>
</comment>
<dbReference type="PANTHER" id="PTHR30615">
    <property type="entry name" value="UNCHARACTERIZED PROTEIN YJBQ-RELATED"/>
    <property type="match status" value="1"/>
</dbReference>
<protein>
    <submittedName>
        <fullName evidence="2">YjbQ family protein</fullName>
    </submittedName>
</protein>
<dbReference type="InterPro" id="IPR035917">
    <property type="entry name" value="YjbQ-like_sf"/>
</dbReference>
<accession>A0A6B2M489</accession>